<organism evidence="2 3">
    <name type="scientific">Bombyx mori</name>
    <name type="common">Silk moth</name>
    <dbReference type="NCBI Taxonomy" id="7091"/>
    <lineage>
        <taxon>Eukaryota</taxon>
        <taxon>Metazoa</taxon>
        <taxon>Ecdysozoa</taxon>
        <taxon>Arthropoda</taxon>
        <taxon>Hexapoda</taxon>
        <taxon>Insecta</taxon>
        <taxon>Pterygota</taxon>
        <taxon>Neoptera</taxon>
        <taxon>Endopterygota</taxon>
        <taxon>Lepidoptera</taxon>
        <taxon>Glossata</taxon>
        <taxon>Ditrysia</taxon>
        <taxon>Bombycoidea</taxon>
        <taxon>Bombycidae</taxon>
        <taxon>Bombycinae</taxon>
        <taxon>Bombyx</taxon>
    </lineage>
</organism>
<name>A0A8R2GCY5_BOMMO</name>
<evidence type="ECO:0000313" key="2">
    <source>
        <dbReference type="EnsemblMetazoa" id="XP_012551324.1"/>
    </source>
</evidence>
<keyword evidence="3" id="KW-1185">Reference proteome</keyword>
<reference evidence="3" key="1">
    <citation type="journal article" date="2008" name="Insect Biochem. Mol. Biol.">
        <title>The genome of a lepidopteran model insect, the silkworm Bombyx mori.</title>
        <authorList>
            <consortium name="International Silkworm Genome Consortium"/>
        </authorList>
    </citation>
    <scope>NUCLEOTIDE SEQUENCE [LARGE SCALE GENOMIC DNA]</scope>
    <source>
        <strain evidence="3">p50T</strain>
    </source>
</reference>
<accession>A0A8R2GCY5</accession>
<evidence type="ECO:0000256" key="1">
    <source>
        <dbReference type="SAM" id="MobiDB-lite"/>
    </source>
</evidence>
<dbReference type="AlphaFoldDB" id="A0A8R2GCY5"/>
<dbReference type="Proteomes" id="UP000005204">
    <property type="component" value="Unassembled WGS sequence"/>
</dbReference>
<reference evidence="2" key="2">
    <citation type="submission" date="2022-06" db="UniProtKB">
        <authorList>
            <consortium name="EnsemblMetazoa"/>
        </authorList>
    </citation>
    <scope>IDENTIFICATION</scope>
    <source>
        <strain evidence="2">p50T (Dazao)</strain>
    </source>
</reference>
<feature type="region of interest" description="Disordered" evidence="1">
    <location>
        <begin position="41"/>
        <end position="69"/>
    </location>
</feature>
<evidence type="ECO:0000313" key="3">
    <source>
        <dbReference type="Proteomes" id="UP000005204"/>
    </source>
</evidence>
<proteinExistence type="predicted"/>
<sequence length="106" mass="12317">MGARFVECAAFPRTSSQARRRDHLFEVLSRTKRILRCREWSANTPRKPSRRDFEIPRKAKPYKLSQKRRRGPAARMLFYNTARDCAVGMNSHRLVGSRTALPNLSV</sequence>
<feature type="compositionally biased region" description="Basic residues" evidence="1">
    <location>
        <begin position="58"/>
        <end position="69"/>
    </location>
</feature>
<protein>
    <submittedName>
        <fullName evidence="2">Uncharacterized protein</fullName>
    </submittedName>
</protein>
<dbReference type="EnsemblMetazoa" id="XM_012695870.3">
    <property type="protein sequence ID" value="XP_012551324.1"/>
    <property type="gene ID" value="LOC101743139"/>
</dbReference>